<keyword evidence="9 10" id="KW-0472">Membrane</keyword>
<dbReference type="EMBL" id="LR824538">
    <property type="protein sequence ID" value="CAH1645846.1"/>
    <property type="molecule type" value="Genomic_DNA"/>
</dbReference>
<evidence type="ECO:0000313" key="13">
    <source>
        <dbReference type="Proteomes" id="UP001153321"/>
    </source>
</evidence>
<proteinExistence type="inferred from homology"/>
<dbReference type="Proteomes" id="UP001153321">
    <property type="component" value="Chromosome 7"/>
</dbReference>
<evidence type="ECO:0000256" key="2">
    <source>
        <dbReference type="ARBA" id="ARBA00006375"/>
    </source>
</evidence>
<keyword evidence="6" id="KW-0999">Mitochondrion inner membrane</keyword>
<keyword evidence="8" id="KW-0496">Mitochondrion</keyword>
<evidence type="ECO:0000256" key="7">
    <source>
        <dbReference type="ARBA" id="ARBA00022989"/>
    </source>
</evidence>
<dbReference type="Pfam" id="PF00153">
    <property type="entry name" value="Mito_carr"/>
    <property type="match status" value="3"/>
</dbReference>
<keyword evidence="3 11" id="KW-0813">Transport</keyword>
<dbReference type="InterPro" id="IPR023395">
    <property type="entry name" value="MCP_dom_sf"/>
</dbReference>
<feature type="repeat" description="Solcar" evidence="10">
    <location>
        <begin position="203"/>
        <end position="293"/>
    </location>
</feature>
<keyword evidence="5" id="KW-0677">Repeat</keyword>
<name>A0A9P0IHE2_SPOLI</name>
<evidence type="ECO:0000256" key="8">
    <source>
        <dbReference type="ARBA" id="ARBA00023128"/>
    </source>
</evidence>
<gene>
    <name evidence="12" type="ORF">SPLIT_LOCUS11198</name>
</gene>
<dbReference type="PANTHER" id="PTHR45928">
    <property type="entry name" value="RE38146P"/>
    <property type="match status" value="1"/>
</dbReference>
<accession>A0A9P0IHE2</accession>
<evidence type="ECO:0000256" key="5">
    <source>
        <dbReference type="ARBA" id="ARBA00022737"/>
    </source>
</evidence>
<dbReference type="PROSITE" id="PS50920">
    <property type="entry name" value="SOLCAR"/>
    <property type="match status" value="3"/>
</dbReference>
<evidence type="ECO:0000256" key="6">
    <source>
        <dbReference type="ARBA" id="ARBA00022792"/>
    </source>
</evidence>
<feature type="repeat" description="Solcar" evidence="10">
    <location>
        <begin position="104"/>
        <end position="193"/>
    </location>
</feature>
<feature type="repeat" description="Solcar" evidence="10">
    <location>
        <begin position="1"/>
        <end position="90"/>
    </location>
</feature>
<evidence type="ECO:0000256" key="1">
    <source>
        <dbReference type="ARBA" id="ARBA00004448"/>
    </source>
</evidence>
<organism evidence="12 13">
    <name type="scientific">Spodoptera littoralis</name>
    <name type="common">Egyptian cotton leafworm</name>
    <dbReference type="NCBI Taxonomy" id="7109"/>
    <lineage>
        <taxon>Eukaryota</taxon>
        <taxon>Metazoa</taxon>
        <taxon>Ecdysozoa</taxon>
        <taxon>Arthropoda</taxon>
        <taxon>Hexapoda</taxon>
        <taxon>Insecta</taxon>
        <taxon>Pterygota</taxon>
        <taxon>Neoptera</taxon>
        <taxon>Endopterygota</taxon>
        <taxon>Lepidoptera</taxon>
        <taxon>Glossata</taxon>
        <taxon>Ditrysia</taxon>
        <taxon>Noctuoidea</taxon>
        <taxon>Noctuidae</taxon>
        <taxon>Amphipyrinae</taxon>
        <taxon>Spodoptera</taxon>
    </lineage>
</organism>
<comment type="similarity">
    <text evidence="2 11">Belongs to the mitochondrial carrier (TC 2.A.29) family.</text>
</comment>
<reference evidence="12" key="1">
    <citation type="submission" date="2022-02" db="EMBL/GenBank/DDBJ databases">
        <authorList>
            <person name="King R."/>
        </authorList>
    </citation>
    <scope>NUCLEOTIDE SEQUENCE</scope>
</reference>
<evidence type="ECO:0000313" key="12">
    <source>
        <dbReference type="EMBL" id="CAH1645846.1"/>
    </source>
</evidence>
<dbReference type="InterPro" id="IPR051508">
    <property type="entry name" value="Mito_Carrier_Antiporter"/>
</dbReference>
<evidence type="ECO:0000256" key="10">
    <source>
        <dbReference type="PROSITE-ProRule" id="PRU00282"/>
    </source>
</evidence>
<protein>
    <submittedName>
        <fullName evidence="12">Uncharacterized protein</fullName>
    </submittedName>
</protein>
<evidence type="ECO:0000256" key="3">
    <source>
        <dbReference type="ARBA" id="ARBA00022448"/>
    </source>
</evidence>
<keyword evidence="4 10" id="KW-0812">Transmembrane</keyword>
<keyword evidence="13" id="KW-1185">Reference proteome</keyword>
<dbReference type="PANTHER" id="PTHR45928:SF1">
    <property type="entry name" value="RE38146P"/>
    <property type="match status" value="1"/>
</dbReference>
<keyword evidence="7" id="KW-1133">Transmembrane helix</keyword>
<dbReference type="GO" id="GO:0005743">
    <property type="term" value="C:mitochondrial inner membrane"/>
    <property type="evidence" value="ECO:0007669"/>
    <property type="project" value="UniProtKB-SubCell"/>
</dbReference>
<comment type="subcellular location">
    <subcellularLocation>
        <location evidence="1">Mitochondrion inner membrane</location>
        <topology evidence="1">Multi-pass membrane protein</topology>
    </subcellularLocation>
</comment>
<dbReference type="SUPFAM" id="SSF103506">
    <property type="entry name" value="Mitochondrial carrier"/>
    <property type="match status" value="1"/>
</dbReference>
<evidence type="ECO:0000256" key="9">
    <source>
        <dbReference type="ARBA" id="ARBA00023136"/>
    </source>
</evidence>
<evidence type="ECO:0000256" key="11">
    <source>
        <dbReference type="RuleBase" id="RU000488"/>
    </source>
</evidence>
<dbReference type="Gene3D" id="1.50.40.10">
    <property type="entry name" value="Mitochondrial carrier domain"/>
    <property type="match status" value="1"/>
</dbReference>
<dbReference type="AlphaFoldDB" id="A0A9P0IHE2"/>
<sequence length="305" mass="32868">MDFVIGGLAGAGATIFTNPMDVVKTRMQLQGELRARTDATTRYRGIFHALYVIARADGALALQKGLAPAMVLGFTMNSVRLGMYHVAEVNGWTKNKNGEISIEKAIFWSSASGVMSGVTGNPASVVKTRIQAAAHPSIAVGRQHRYKGMCDGIVTIYKTEGLRGFFAGVSATCTRLAIGSAAQLTTFSKFKEYLLSRGYFEDAPLTLSFWASIVCGVIVVCIETPLDVANTRLYNQGSSATGAVLYTGVLDCLTKIYRTEGLHGLYKGLGPLYLRIAPHTTLSLVIWDMLNNLLAKSKINSKVVV</sequence>
<evidence type="ECO:0000256" key="4">
    <source>
        <dbReference type="ARBA" id="ARBA00022692"/>
    </source>
</evidence>
<dbReference type="InterPro" id="IPR018108">
    <property type="entry name" value="MCP_transmembrane"/>
</dbReference>